<reference evidence="3" key="1">
    <citation type="journal article" date="2014" name="Int. J. Syst. Evol. Microbiol.">
        <title>Complete genome sequence of Corynebacterium casei LMG S-19264T (=DSM 44701T), isolated from a smear-ripened cheese.</title>
        <authorList>
            <consortium name="US DOE Joint Genome Institute (JGI-PGF)"/>
            <person name="Walter F."/>
            <person name="Albersmeier A."/>
            <person name="Kalinowski J."/>
            <person name="Ruckert C."/>
        </authorList>
    </citation>
    <scope>NUCLEOTIDE SEQUENCE</scope>
    <source>
        <strain evidence="3">CGMCC 1.15794</strain>
    </source>
</reference>
<reference evidence="3" key="2">
    <citation type="submission" date="2020-09" db="EMBL/GenBank/DDBJ databases">
        <authorList>
            <person name="Sun Q."/>
            <person name="Zhou Y."/>
        </authorList>
    </citation>
    <scope>NUCLEOTIDE SEQUENCE</scope>
    <source>
        <strain evidence="3">CGMCC 1.15794</strain>
    </source>
</reference>
<dbReference type="PANTHER" id="PTHR11895">
    <property type="entry name" value="TRANSAMIDASE"/>
    <property type="match status" value="1"/>
</dbReference>
<organism evidence="3 4">
    <name type="scientific">Microbacterium album</name>
    <dbReference type="NCBI Taxonomy" id="2053191"/>
    <lineage>
        <taxon>Bacteria</taxon>
        <taxon>Bacillati</taxon>
        <taxon>Actinomycetota</taxon>
        <taxon>Actinomycetes</taxon>
        <taxon>Micrococcales</taxon>
        <taxon>Microbacteriaceae</taxon>
        <taxon>Microbacterium</taxon>
    </lineage>
</organism>
<name>A0A917IHJ8_9MICO</name>
<feature type="domain" description="Amidase" evidence="2">
    <location>
        <begin position="25"/>
        <end position="446"/>
    </location>
</feature>
<comment type="similarity">
    <text evidence="1">Belongs to the amidase family.</text>
</comment>
<dbReference type="InterPro" id="IPR023631">
    <property type="entry name" value="Amidase_dom"/>
</dbReference>
<evidence type="ECO:0000259" key="2">
    <source>
        <dbReference type="Pfam" id="PF01425"/>
    </source>
</evidence>
<evidence type="ECO:0000313" key="3">
    <source>
        <dbReference type="EMBL" id="GGH49096.1"/>
    </source>
</evidence>
<dbReference type="Pfam" id="PF01425">
    <property type="entry name" value="Amidase"/>
    <property type="match status" value="1"/>
</dbReference>
<evidence type="ECO:0000313" key="4">
    <source>
        <dbReference type="Proteomes" id="UP000657592"/>
    </source>
</evidence>
<dbReference type="Gene3D" id="3.90.1300.10">
    <property type="entry name" value="Amidase signature (AS) domain"/>
    <property type="match status" value="1"/>
</dbReference>
<protein>
    <submittedName>
        <fullName evidence="3">Amidase</fullName>
    </submittedName>
</protein>
<dbReference type="PANTHER" id="PTHR11895:SF7">
    <property type="entry name" value="GLUTAMYL-TRNA(GLN) AMIDOTRANSFERASE SUBUNIT A, MITOCHONDRIAL"/>
    <property type="match status" value="1"/>
</dbReference>
<keyword evidence="4" id="KW-1185">Reference proteome</keyword>
<accession>A0A917IHJ8</accession>
<dbReference type="Proteomes" id="UP000657592">
    <property type="component" value="Unassembled WGS sequence"/>
</dbReference>
<dbReference type="PROSITE" id="PS00571">
    <property type="entry name" value="AMIDASES"/>
    <property type="match status" value="1"/>
</dbReference>
<dbReference type="EMBL" id="BMJY01000016">
    <property type="protein sequence ID" value="GGH49096.1"/>
    <property type="molecule type" value="Genomic_DNA"/>
</dbReference>
<dbReference type="GO" id="GO:0003824">
    <property type="term" value="F:catalytic activity"/>
    <property type="evidence" value="ECO:0007669"/>
    <property type="project" value="InterPro"/>
</dbReference>
<dbReference type="InterPro" id="IPR020556">
    <property type="entry name" value="Amidase_CS"/>
</dbReference>
<dbReference type="AlphaFoldDB" id="A0A917IHJ8"/>
<sequence length="466" mass="47656">MTELHELGLGALADALRAGEIAPREAVAHFLDRISRLNGTLGAFVHVSADAAVARAAELGPPPERAPALWGVPLADKDLTARAGMPTRYGSRAFADHVPDRSDPMAEALDAAGAISLGKTSTPEFGLTGYTETRIGPPARDPWDPANGAGGSSGGAAVAVAAGMLPAAPASDGGGSIRIPAATVGVVGLKPSRGRIPAGAGLDSPGGLAVAGPIARTAADAALLLDALSTGVYPYATRAPGHGPFAGAAHADPGALRIGVTAVSPWDDALDIRLDPEARAALDHATHVLDRGGHVAEDLAWRPHGYAEMFMTLWRASAARIPVADDRLGVVEPVTAWLVREGRALPAASLLAAQSAAAAFERRTVEAFAPFDAVLTPALALPPQPIGWFAPDDPEQSFARQCQYAPYSSFVNVAGLPAITVPVTRARDGHPVSVQLIGRPGGEAAIVALAAQLERARGPLPRPSID</sequence>
<gene>
    <name evidence="3" type="ORF">GCM10010921_27060</name>
</gene>
<dbReference type="SUPFAM" id="SSF75304">
    <property type="entry name" value="Amidase signature (AS) enzymes"/>
    <property type="match status" value="1"/>
</dbReference>
<dbReference type="InterPro" id="IPR036928">
    <property type="entry name" value="AS_sf"/>
</dbReference>
<dbReference type="RefSeq" id="WP_188756838.1">
    <property type="nucleotide sequence ID" value="NZ_BMJY01000016.1"/>
</dbReference>
<comment type="caution">
    <text evidence="3">The sequence shown here is derived from an EMBL/GenBank/DDBJ whole genome shotgun (WGS) entry which is preliminary data.</text>
</comment>
<proteinExistence type="inferred from homology"/>
<dbReference type="InterPro" id="IPR000120">
    <property type="entry name" value="Amidase"/>
</dbReference>
<evidence type="ECO:0000256" key="1">
    <source>
        <dbReference type="ARBA" id="ARBA00009199"/>
    </source>
</evidence>